<sequence>MLHIVRRCQDIPRGMCTRTVNYNVTSMPNFAGQDKIQDAELQLQTYAPLIQYGCSSKLILFLCLAYYPKCDESIHNNIGPCRSLCLDVQKRCQPILNTFGFPWPGVLECTKFPLSNDQENNCMKGPVDLEEYPVDLDRGIIHRFPKSNLTTPITTTSTQLAPSSRDNVGNIFNLLLNVFFRTIKGIIRDMKTNGV</sequence>
<dbReference type="GO" id="GO:0035567">
    <property type="term" value="P:non-canonical Wnt signaling pathway"/>
    <property type="evidence" value="ECO:0007669"/>
    <property type="project" value="TreeGrafter"/>
</dbReference>
<dbReference type="GO" id="GO:0060070">
    <property type="term" value="P:canonical Wnt signaling pathway"/>
    <property type="evidence" value="ECO:0007669"/>
    <property type="project" value="TreeGrafter"/>
</dbReference>
<dbReference type="GO" id="GO:0017147">
    <property type="term" value="F:Wnt-protein binding"/>
    <property type="evidence" value="ECO:0007669"/>
    <property type="project" value="TreeGrafter"/>
</dbReference>
<dbReference type="SMART" id="SM00063">
    <property type="entry name" value="FRI"/>
    <property type="match status" value="1"/>
</dbReference>
<dbReference type="OrthoDB" id="10053709at2759"/>
<comment type="caution">
    <text evidence="3">Lacks conserved residue(s) required for the propagation of feature annotation.</text>
</comment>
<dbReference type="Pfam" id="PF01392">
    <property type="entry name" value="Fz"/>
    <property type="match status" value="1"/>
</dbReference>
<evidence type="ECO:0000256" key="2">
    <source>
        <dbReference type="ARBA" id="ARBA00023157"/>
    </source>
</evidence>
<dbReference type="InterPro" id="IPR036790">
    <property type="entry name" value="Frizzled_dom_sf"/>
</dbReference>
<dbReference type="PROSITE" id="PS50038">
    <property type="entry name" value="FZ"/>
    <property type="match status" value="1"/>
</dbReference>
<dbReference type="InterPro" id="IPR020067">
    <property type="entry name" value="Frizzled_dom"/>
</dbReference>
<proteinExistence type="predicted"/>
<dbReference type="AlphaFoldDB" id="A0A8S3RH19"/>
<gene>
    <name evidence="5" type="ORF">MEDL_21535</name>
</gene>
<keyword evidence="2 3" id="KW-1015">Disulfide bond</keyword>
<comment type="caution">
    <text evidence="5">The sequence shown here is derived from an EMBL/GenBank/DDBJ whole genome shotgun (WGS) entry which is preliminary data.</text>
</comment>
<name>A0A8S3RH19_MYTED</name>
<feature type="domain" description="FZ" evidence="4">
    <location>
        <begin position="3"/>
        <end position="125"/>
    </location>
</feature>
<keyword evidence="1" id="KW-0217">Developmental protein</keyword>
<reference evidence="5" key="1">
    <citation type="submission" date="2021-03" db="EMBL/GenBank/DDBJ databases">
        <authorList>
            <person name="Bekaert M."/>
        </authorList>
    </citation>
    <scope>NUCLEOTIDE SEQUENCE</scope>
</reference>
<keyword evidence="6" id="KW-1185">Reference proteome</keyword>
<dbReference type="PANTHER" id="PTHR11309">
    <property type="entry name" value="FRIZZLED"/>
    <property type="match status" value="1"/>
</dbReference>
<dbReference type="EMBL" id="CAJPWZ010001072">
    <property type="protein sequence ID" value="CAG2207266.1"/>
    <property type="molecule type" value="Genomic_DNA"/>
</dbReference>
<evidence type="ECO:0000256" key="3">
    <source>
        <dbReference type="PROSITE-ProRule" id="PRU00090"/>
    </source>
</evidence>
<protein>
    <submittedName>
        <fullName evidence="5">FZD4</fullName>
    </submittedName>
</protein>
<dbReference type="Proteomes" id="UP000683360">
    <property type="component" value="Unassembled WGS sequence"/>
</dbReference>
<accession>A0A8S3RH19</accession>
<dbReference type="InterPro" id="IPR015526">
    <property type="entry name" value="Frizzled/SFRP"/>
</dbReference>
<feature type="disulfide bond" evidence="3">
    <location>
        <begin position="54"/>
        <end position="92"/>
    </location>
</feature>
<dbReference type="SUPFAM" id="SSF63501">
    <property type="entry name" value="Frizzled cysteine-rich domain"/>
    <property type="match status" value="1"/>
</dbReference>
<feature type="disulfide bond" evidence="3">
    <location>
        <begin position="85"/>
        <end position="109"/>
    </location>
</feature>
<dbReference type="Gene3D" id="1.10.2000.10">
    <property type="entry name" value="Frizzled cysteine-rich domain"/>
    <property type="match status" value="1"/>
</dbReference>
<dbReference type="GO" id="GO:0042813">
    <property type="term" value="F:Wnt receptor activity"/>
    <property type="evidence" value="ECO:0007669"/>
    <property type="project" value="TreeGrafter"/>
</dbReference>
<feature type="disulfide bond" evidence="3">
    <location>
        <begin position="81"/>
        <end position="122"/>
    </location>
</feature>
<evidence type="ECO:0000256" key="1">
    <source>
        <dbReference type="ARBA" id="ARBA00022473"/>
    </source>
</evidence>
<evidence type="ECO:0000259" key="4">
    <source>
        <dbReference type="PROSITE" id="PS50038"/>
    </source>
</evidence>
<evidence type="ECO:0000313" key="6">
    <source>
        <dbReference type="Proteomes" id="UP000683360"/>
    </source>
</evidence>
<dbReference type="GO" id="GO:0005886">
    <property type="term" value="C:plasma membrane"/>
    <property type="evidence" value="ECO:0007669"/>
    <property type="project" value="TreeGrafter"/>
</dbReference>
<organism evidence="5 6">
    <name type="scientific">Mytilus edulis</name>
    <name type="common">Blue mussel</name>
    <dbReference type="NCBI Taxonomy" id="6550"/>
    <lineage>
        <taxon>Eukaryota</taxon>
        <taxon>Metazoa</taxon>
        <taxon>Spiralia</taxon>
        <taxon>Lophotrochozoa</taxon>
        <taxon>Mollusca</taxon>
        <taxon>Bivalvia</taxon>
        <taxon>Autobranchia</taxon>
        <taxon>Pteriomorphia</taxon>
        <taxon>Mytilida</taxon>
        <taxon>Mytiloidea</taxon>
        <taxon>Mytilidae</taxon>
        <taxon>Mytilinae</taxon>
        <taxon>Mytilus</taxon>
    </lineage>
</organism>
<evidence type="ECO:0000313" key="5">
    <source>
        <dbReference type="EMBL" id="CAG2207266.1"/>
    </source>
</evidence>